<comment type="caution">
    <text evidence="1">The sequence shown here is derived from an EMBL/GenBank/DDBJ whole genome shotgun (WGS) entry which is preliminary data.</text>
</comment>
<protein>
    <submittedName>
        <fullName evidence="1">Uncharacterized protein</fullName>
    </submittedName>
</protein>
<dbReference type="EMBL" id="VSSQ01133782">
    <property type="protein sequence ID" value="MPN59600.1"/>
    <property type="molecule type" value="Genomic_DNA"/>
</dbReference>
<name>A0A645J8Y0_9ZZZZ</name>
<reference evidence="1" key="1">
    <citation type="submission" date="2019-08" db="EMBL/GenBank/DDBJ databases">
        <authorList>
            <person name="Kucharzyk K."/>
            <person name="Murdoch R.W."/>
            <person name="Higgins S."/>
            <person name="Loffler F."/>
        </authorList>
    </citation>
    <scope>NUCLEOTIDE SEQUENCE</scope>
</reference>
<accession>A0A645J8Y0</accession>
<dbReference type="AlphaFoldDB" id="A0A645J8Y0"/>
<evidence type="ECO:0000313" key="1">
    <source>
        <dbReference type="EMBL" id="MPN59600.1"/>
    </source>
</evidence>
<gene>
    <name evidence="1" type="ORF">SDC9_207321</name>
</gene>
<proteinExistence type="predicted"/>
<sequence length="86" mass="9510">MDTAFCALPSKMVSTIVFMSMAYLRACLILKSERGVPFASHSGAAEDTATSFAPPAKRLMPRIRIIANNTVFFILSPFPCTLYYKL</sequence>
<organism evidence="1">
    <name type="scientific">bioreactor metagenome</name>
    <dbReference type="NCBI Taxonomy" id="1076179"/>
    <lineage>
        <taxon>unclassified sequences</taxon>
        <taxon>metagenomes</taxon>
        <taxon>ecological metagenomes</taxon>
    </lineage>
</organism>